<dbReference type="EMBL" id="JBHMAS010000055">
    <property type="protein sequence ID" value="MFB9782898.1"/>
    <property type="molecule type" value="Genomic_DNA"/>
</dbReference>
<dbReference type="Proteomes" id="UP001589587">
    <property type="component" value="Unassembled WGS sequence"/>
</dbReference>
<reference evidence="1 2" key="1">
    <citation type="submission" date="2024-09" db="EMBL/GenBank/DDBJ databases">
        <authorList>
            <person name="Sun Q."/>
            <person name="Mori K."/>
        </authorList>
    </citation>
    <scope>NUCLEOTIDE SEQUENCE [LARGE SCALE GENOMIC DNA]</scope>
    <source>
        <strain evidence="1 2">JCM 11411</strain>
    </source>
</reference>
<evidence type="ECO:0000313" key="2">
    <source>
        <dbReference type="Proteomes" id="UP001589587"/>
    </source>
</evidence>
<protein>
    <submittedName>
        <fullName evidence="1">Uncharacterized protein</fullName>
    </submittedName>
</protein>
<dbReference type="RefSeq" id="WP_378375649.1">
    <property type="nucleotide sequence ID" value="NZ_JBHMAS010000055.1"/>
</dbReference>
<comment type="caution">
    <text evidence="1">The sequence shown here is derived from an EMBL/GenBank/DDBJ whole genome shotgun (WGS) entry which is preliminary data.</text>
</comment>
<gene>
    <name evidence="1" type="ORF">ACFFQ6_24625</name>
</gene>
<name>A0ABV5XLC1_9NOCA</name>
<accession>A0ABV5XLC1</accession>
<evidence type="ECO:0000313" key="1">
    <source>
        <dbReference type="EMBL" id="MFB9782898.1"/>
    </source>
</evidence>
<proteinExistence type="predicted"/>
<organism evidence="1 2">
    <name type="scientific">Rhodococcus baikonurensis</name>
    <dbReference type="NCBI Taxonomy" id="172041"/>
    <lineage>
        <taxon>Bacteria</taxon>
        <taxon>Bacillati</taxon>
        <taxon>Actinomycetota</taxon>
        <taxon>Actinomycetes</taxon>
        <taxon>Mycobacteriales</taxon>
        <taxon>Nocardiaceae</taxon>
        <taxon>Rhodococcus</taxon>
        <taxon>Rhodococcus erythropolis group</taxon>
    </lineage>
</organism>
<sequence>MALVAIVAVVYLYFASAFRSANVFAPPERMTSLGRTYLISNFPPRSREELDQRYSQGHGTSYTFERVSSFPIPLGLPVYQWQNDDIRGQATATAYLEWGDKYISYQLSGAP</sequence>
<keyword evidence="2" id="KW-1185">Reference proteome</keyword>